<evidence type="ECO:0000313" key="2">
    <source>
        <dbReference type="Proteomes" id="UP000319557"/>
    </source>
</evidence>
<sequence length="61" mass="7424">MLRRRTVWEIENTRNLSGQMMLRCMPWFRVKKQGCIAKCRIKIKHFKEHPSRLRIVAQTLV</sequence>
<reference evidence="1 2" key="1">
    <citation type="submission" date="2019-02" db="EMBL/GenBank/DDBJ databases">
        <title>Deep-cultivation of Planctomycetes and their phenomic and genomic characterization uncovers novel biology.</title>
        <authorList>
            <person name="Wiegand S."/>
            <person name="Jogler M."/>
            <person name="Boedeker C."/>
            <person name="Pinto D."/>
            <person name="Vollmers J."/>
            <person name="Rivas-Marin E."/>
            <person name="Kohn T."/>
            <person name="Peeters S.H."/>
            <person name="Heuer A."/>
            <person name="Rast P."/>
            <person name="Oberbeckmann S."/>
            <person name="Bunk B."/>
            <person name="Jeske O."/>
            <person name="Meyerdierks A."/>
            <person name="Storesund J.E."/>
            <person name="Kallscheuer N."/>
            <person name="Luecker S."/>
            <person name="Lage O.M."/>
            <person name="Pohl T."/>
            <person name="Merkel B.J."/>
            <person name="Hornburger P."/>
            <person name="Mueller R.-W."/>
            <person name="Bruemmer F."/>
            <person name="Labrenz M."/>
            <person name="Spormann A.M."/>
            <person name="Op den Camp H."/>
            <person name="Overmann J."/>
            <person name="Amann R."/>
            <person name="Jetten M.S.M."/>
            <person name="Mascher T."/>
            <person name="Medema M.H."/>
            <person name="Devos D.P."/>
            <person name="Kaster A.-K."/>
            <person name="Ovreas L."/>
            <person name="Rohde M."/>
            <person name="Galperin M.Y."/>
            <person name="Jogler C."/>
        </authorList>
    </citation>
    <scope>NUCLEOTIDE SEQUENCE [LARGE SCALE GENOMIC DNA]</scope>
    <source>
        <strain evidence="1 2">EC9</strain>
    </source>
</reference>
<dbReference type="EMBL" id="CP036261">
    <property type="protein sequence ID" value="QDS88003.1"/>
    <property type="molecule type" value="Genomic_DNA"/>
</dbReference>
<dbReference type="Proteomes" id="UP000319557">
    <property type="component" value="Chromosome"/>
</dbReference>
<accession>A0A517LZF2</accession>
<protein>
    <submittedName>
        <fullName evidence="1">Uncharacterized protein</fullName>
    </submittedName>
</protein>
<evidence type="ECO:0000313" key="1">
    <source>
        <dbReference type="EMBL" id="QDS88003.1"/>
    </source>
</evidence>
<keyword evidence="2" id="KW-1185">Reference proteome</keyword>
<dbReference type="KEGG" id="ruv:EC9_21890"/>
<gene>
    <name evidence="1" type="ORF">EC9_21890</name>
</gene>
<name>A0A517LZF2_9BACT</name>
<organism evidence="1 2">
    <name type="scientific">Rosistilla ulvae</name>
    <dbReference type="NCBI Taxonomy" id="1930277"/>
    <lineage>
        <taxon>Bacteria</taxon>
        <taxon>Pseudomonadati</taxon>
        <taxon>Planctomycetota</taxon>
        <taxon>Planctomycetia</taxon>
        <taxon>Pirellulales</taxon>
        <taxon>Pirellulaceae</taxon>
        <taxon>Rosistilla</taxon>
    </lineage>
</organism>
<dbReference type="AlphaFoldDB" id="A0A517LZF2"/>
<proteinExistence type="predicted"/>